<dbReference type="EMBL" id="KV878681">
    <property type="protein sequence ID" value="OJJ74599.1"/>
    <property type="molecule type" value="Genomic_DNA"/>
</dbReference>
<dbReference type="SUPFAM" id="SSF53335">
    <property type="entry name" value="S-adenosyl-L-methionine-dependent methyltransferases"/>
    <property type="match status" value="1"/>
</dbReference>
<dbReference type="GeneID" id="93573093"/>
<dbReference type="FunFam" id="3.40.50.150:FF:000438">
    <property type="entry name" value="Probable thiol methyltransferase 2"/>
    <property type="match status" value="1"/>
</dbReference>
<evidence type="ECO:0000256" key="3">
    <source>
        <dbReference type="ARBA" id="ARBA00022679"/>
    </source>
</evidence>
<dbReference type="VEuPathDB" id="FungiDB:ASPBRDRAFT_193313"/>
<dbReference type="STRING" id="767769.A0A1L9UST8"/>
<evidence type="ECO:0000256" key="4">
    <source>
        <dbReference type="ARBA" id="ARBA00022691"/>
    </source>
</evidence>
<keyword evidence="1" id="KW-0597">Phosphoprotein</keyword>
<keyword evidence="2" id="KW-0489">Methyltransferase</keyword>
<dbReference type="GO" id="GO:0032259">
    <property type="term" value="P:methylation"/>
    <property type="evidence" value="ECO:0007669"/>
    <property type="project" value="UniProtKB-KW"/>
</dbReference>
<keyword evidence="4" id="KW-0949">S-adenosyl-L-methionine</keyword>
<dbReference type="Proteomes" id="UP000184499">
    <property type="component" value="Unassembled WGS sequence"/>
</dbReference>
<evidence type="ECO:0000313" key="6">
    <source>
        <dbReference type="Proteomes" id="UP000184499"/>
    </source>
</evidence>
<dbReference type="GO" id="GO:0008757">
    <property type="term" value="F:S-adenosylmethionine-dependent methyltransferase activity"/>
    <property type="evidence" value="ECO:0007669"/>
    <property type="project" value="InterPro"/>
</dbReference>
<accession>A0A1L9UST8</accession>
<sequence length="288" mass="32259">MTDQPTRTAAQQSVHNTLAKYPGEKYVDGWAEIWNTTTTPPWDKGAPNPALEDTLTQRRSTIGNAIATDAEGNKYRKKALVPGCGRGVDVLLLASFGYDAYGLEYSAAAVEACRRGEMESTTSDADKYPVRDEKVGRGKVVFVQGDFFKNDWLEELGLGLNCFDLIYDYTFFCALSPSMRPDWALRHTQLLAPSPHGNLICLEYPRHKDPSLPGPPFGLSSEAYMEHLSHPGEQVSYDAQGRCRSDPLREPSERGLERVAYWQPARTHEVGMDANGEVQDRVSIWRRR</sequence>
<keyword evidence="6" id="KW-1185">Reference proteome</keyword>
<dbReference type="Pfam" id="PF05724">
    <property type="entry name" value="TPMT"/>
    <property type="match status" value="1"/>
</dbReference>
<dbReference type="PANTHER" id="PTHR32183:SF6">
    <property type="entry name" value="CYSTEINE SULFINATE DESULFINASE_CYSTEINE DESULFURASE AND RELATED ENZYMES"/>
    <property type="match status" value="1"/>
</dbReference>
<dbReference type="PANTHER" id="PTHR32183">
    <property type="match status" value="1"/>
</dbReference>
<dbReference type="AlphaFoldDB" id="A0A1L9UST8"/>
<dbReference type="PROSITE" id="PS51585">
    <property type="entry name" value="SAM_MT_TPMT"/>
    <property type="match status" value="1"/>
</dbReference>
<keyword evidence="3" id="KW-0808">Transferase</keyword>
<dbReference type="InterPro" id="IPR008854">
    <property type="entry name" value="TPMT"/>
</dbReference>
<protein>
    <recommendedName>
        <fullName evidence="7">Thiol methyltransferase</fullName>
    </recommendedName>
</protein>
<dbReference type="OMA" id="RDFISVW"/>
<organism evidence="5 6">
    <name type="scientific">Aspergillus brasiliensis (strain CBS 101740 / IMI 381727 / IBT 21946)</name>
    <dbReference type="NCBI Taxonomy" id="767769"/>
    <lineage>
        <taxon>Eukaryota</taxon>
        <taxon>Fungi</taxon>
        <taxon>Dikarya</taxon>
        <taxon>Ascomycota</taxon>
        <taxon>Pezizomycotina</taxon>
        <taxon>Eurotiomycetes</taxon>
        <taxon>Eurotiomycetidae</taxon>
        <taxon>Eurotiales</taxon>
        <taxon>Aspergillaceae</taxon>
        <taxon>Aspergillus</taxon>
        <taxon>Aspergillus subgen. Circumdati</taxon>
    </lineage>
</organism>
<dbReference type="OrthoDB" id="276151at2759"/>
<proteinExistence type="predicted"/>
<dbReference type="Gene3D" id="3.40.50.150">
    <property type="entry name" value="Vaccinia Virus protein VP39"/>
    <property type="match status" value="1"/>
</dbReference>
<reference evidence="6" key="1">
    <citation type="journal article" date="2017" name="Genome Biol.">
        <title>Comparative genomics reveals high biological diversity and specific adaptations in the industrially and medically important fungal genus Aspergillus.</title>
        <authorList>
            <person name="de Vries R.P."/>
            <person name="Riley R."/>
            <person name="Wiebenga A."/>
            <person name="Aguilar-Osorio G."/>
            <person name="Amillis S."/>
            <person name="Uchima C.A."/>
            <person name="Anderluh G."/>
            <person name="Asadollahi M."/>
            <person name="Askin M."/>
            <person name="Barry K."/>
            <person name="Battaglia E."/>
            <person name="Bayram O."/>
            <person name="Benocci T."/>
            <person name="Braus-Stromeyer S.A."/>
            <person name="Caldana C."/>
            <person name="Canovas D."/>
            <person name="Cerqueira G.C."/>
            <person name="Chen F."/>
            <person name="Chen W."/>
            <person name="Choi C."/>
            <person name="Clum A."/>
            <person name="Dos Santos R.A."/>
            <person name="Damasio A.R."/>
            <person name="Diallinas G."/>
            <person name="Emri T."/>
            <person name="Fekete E."/>
            <person name="Flipphi M."/>
            <person name="Freyberg S."/>
            <person name="Gallo A."/>
            <person name="Gournas C."/>
            <person name="Habgood R."/>
            <person name="Hainaut M."/>
            <person name="Harispe M.L."/>
            <person name="Henrissat B."/>
            <person name="Hilden K.S."/>
            <person name="Hope R."/>
            <person name="Hossain A."/>
            <person name="Karabika E."/>
            <person name="Karaffa L."/>
            <person name="Karanyi Z."/>
            <person name="Krasevec N."/>
            <person name="Kuo A."/>
            <person name="Kusch H."/>
            <person name="LaButti K."/>
            <person name="Lagendijk E.L."/>
            <person name="Lapidus A."/>
            <person name="Levasseur A."/>
            <person name="Lindquist E."/>
            <person name="Lipzen A."/>
            <person name="Logrieco A.F."/>
            <person name="MacCabe A."/>
            <person name="Maekelae M.R."/>
            <person name="Malavazi I."/>
            <person name="Melin P."/>
            <person name="Meyer V."/>
            <person name="Mielnichuk N."/>
            <person name="Miskei M."/>
            <person name="Molnar A.P."/>
            <person name="Mule G."/>
            <person name="Ngan C.Y."/>
            <person name="Orejas M."/>
            <person name="Orosz E."/>
            <person name="Ouedraogo J.P."/>
            <person name="Overkamp K.M."/>
            <person name="Park H.-S."/>
            <person name="Perrone G."/>
            <person name="Piumi F."/>
            <person name="Punt P.J."/>
            <person name="Ram A.F."/>
            <person name="Ramon A."/>
            <person name="Rauscher S."/>
            <person name="Record E."/>
            <person name="Riano-Pachon D.M."/>
            <person name="Robert V."/>
            <person name="Roehrig J."/>
            <person name="Ruller R."/>
            <person name="Salamov A."/>
            <person name="Salih N.S."/>
            <person name="Samson R.A."/>
            <person name="Sandor E."/>
            <person name="Sanguinetti M."/>
            <person name="Schuetze T."/>
            <person name="Sepcic K."/>
            <person name="Shelest E."/>
            <person name="Sherlock G."/>
            <person name="Sophianopoulou V."/>
            <person name="Squina F.M."/>
            <person name="Sun H."/>
            <person name="Susca A."/>
            <person name="Todd R.B."/>
            <person name="Tsang A."/>
            <person name="Unkles S.E."/>
            <person name="van de Wiele N."/>
            <person name="van Rossen-Uffink D."/>
            <person name="Oliveira J.V."/>
            <person name="Vesth T.C."/>
            <person name="Visser J."/>
            <person name="Yu J.-H."/>
            <person name="Zhou M."/>
            <person name="Andersen M.R."/>
            <person name="Archer D.B."/>
            <person name="Baker S.E."/>
            <person name="Benoit I."/>
            <person name="Brakhage A.A."/>
            <person name="Braus G.H."/>
            <person name="Fischer R."/>
            <person name="Frisvad J.C."/>
            <person name="Goldman G.H."/>
            <person name="Houbraken J."/>
            <person name="Oakley B."/>
            <person name="Pocsi I."/>
            <person name="Scazzocchio C."/>
            <person name="Seiboth B."/>
            <person name="vanKuyk P.A."/>
            <person name="Wortman J."/>
            <person name="Dyer P.S."/>
            <person name="Grigoriev I.V."/>
        </authorList>
    </citation>
    <scope>NUCLEOTIDE SEQUENCE [LARGE SCALE GENOMIC DNA]</scope>
    <source>
        <strain evidence="6">CBS 101740 / IMI 381727 / IBT 21946</strain>
    </source>
</reference>
<dbReference type="CDD" id="cd02440">
    <property type="entry name" value="AdoMet_MTases"/>
    <property type="match status" value="1"/>
</dbReference>
<gene>
    <name evidence="5" type="ORF">ASPBRDRAFT_193313</name>
</gene>
<evidence type="ECO:0000313" key="5">
    <source>
        <dbReference type="EMBL" id="OJJ74599.1"/>
    </source>
</evidence>
<evidence type="ECO:0000256" key="1">
    <source>
        <dbReference type="ARBA" id="ARBA00022553"/>
    </source>
</evidence>
<dbReference type="InterPro" id="IPR029063">
    <property type="entry name" value="SAM-dependent_MTases_sf"/>
</dbReference>
<dbReference type="RefSeq" id="XP_067481847.1">
    <property type="nucleotide sequence ID" value="XM_067620605.1"/>
</dbReference>
<name>A0A1L9UST8_ASPBC</name>
<evidence type="ECO:0008006" key="7">
    <source>
        <dbReference type="Google" id="ProtNLM"/>
    </source>
</evidence>
<evidence type="ECO:0000256" key="2">
    <source>
        <dbReference type="ARBA" id="ARBA00022603"/>
    </source>
</evidence>